<dbReference type="GO" id="GO:0005829">
    <property type="term" value="C:cytosol"/>
    <property type="evidence" value="ECO:0007669"/>
    <property type="project" value="TreeGrafter"/>
</dbReference>
<dbReference type="Gene3D" id="3.30.70.330">
    <property type="match status" value="3"/>
</dbReference>
<dbReference type="PANTHER" id="PTHR47640">
    <property type="entry name" value="TRNA SELENOCYSTEINE 1-ASSOCIATED PROTEIN 1-RELATED-RELATED"/>
    <property type="match status" value="1"/>
</dbReference>
<dbReference type="SMART" id="SM00360">
    <property type="entry name" value="RRM"/>
    <property type="match status" value="3"/>
</dbReference>
<proteinExistence type="predicted"/>
<dbReference type="Proteomes" id="UP000030745">
    <property type="component" value="Unassembled WGS sequence"/>
</dbReference>
<dbReference type="InterPro" id="IPR035979">
    <property type="entry name" value="RBD_domain_sf"/>
</dbReference>
<dbReference type="VEuPathDB" id="FungiDB:SPRG_13902"/>
<evidence type="ECO:0000256" key="3">
    <source>
        <dbReference type="PROSITE-ProRule" id="PRU00176"/>
    </source>
</evidence>
<accession>A0A067BV60</accession>
<keyword evidence="1" id="KW-0677">Repeat</keyword>
<sequence>MTEPDCKTLWMGDVQINWDEAYVSSLFDAFGHLPTVKLIRDKVTGYPAGYGFLEFDSPDSASDVLSTLNGQPIPNTPHRFRLNWGAGGKRLESMEDYSVFVGDLAGDVTDDVLFATFSAKYASVRGAKVVLDQMSRISKGFGFVRFGVKAEADQALQQMHGEPCLKRPMRVSAATDRPKHHPPTTPSKPPPSPSPEDETNTTVFVGGLDASITEDDLRKQFSSIGPVLSIKIPLGRGCGFVQYSTRALAEQAIQEMSGVQLGASKLRCAWGRPTINTNHSSSNSNSSNSNSSSRAPVYPYPPSAMPIYGYPPYQYYAGPYPAYAGYTSPVYAGYPLPGYMHPYGQIPLPTDDNQAPPPMM</sequence>
<dbReference type="FunFam" id="3.30.70.330:FF:000159">
    <property type="entry name" value="tRNA selenocysteine 1-associated protein 1"/>
    <property type="match status" value="1"/>
</dbReference>
<dbReference type="CDD" id="cd12344">
    <property type="entry name" value="RRM1_SECp43_like"/>
    <property type="match status" value="1"/>
</dbReference>
<feature type="compositionally biased region" description="Pro residues" evidence="4">
    <location>
        <begin position="183"/>
        <end position="194"/>
    </location>
</feature>
<dbReference type="EMBL" id="KK583305">
    <property type="protein sequence ID" value="KDO20690.1"/>
    <property type="molecule type" value="Genomic_DNA"/>
</dbReference>
<dbReference type="KEGG" id="spar:SPRG_13902"/>
<dbReference type="OMA" id="VRIFKMQ"/>
<dbReference type="GeneID" id="24135740"/>
<evidence type="ECO:0000256" key="2">
    <source>
        <dbReference type="ARBA" id="ARBA00022884"/>
    </source>
</evidence>
<organism evidence="6 7">
    <name type="scientific">Saprolegnia parasitica (strain CBS 223.65)</name>
    <dbReference type="NCBI Taxonomy" id="695850"/>
    <lineage>
        <taxon>Eukaryota</taxon>
        <taxon>Sar</taxon>
        <taxon>Stramenopiles</taxon>
        <taxon>Oomycota</taxon>
        <taxon>Saprolegniomycetes</taxon>
        <taxon>Saprolegniales</taxon>
        <taxon>Saprolegniaceae</taxon>
        <taxon>Saprolegnia</taxon>
    </lineage>
</organism>
<dbReference type="AlphaFoldDB" id="A0A067BV60"/>
<feature type="domain" description="RRM" evidence="5">
    <location>
        <begin position="7"/>
        <end position="87"/>
    </location>
</feature>
<dbReference type="RefSeq" id="XP_012208574.1">
    <property type="nucleotide sequence ID" value="XM_012353184.1"/>
</dbReference>
<dbReference type="PROSITE" id="PS50102">
    <property type="entry name" value="RRM"/>
    <property type="match status" value="3"/>
</dbReference>
<dbReference type="PANTHER" id="PTHR47640:SF10">
    <property type="entry name" value="TRNA SELENOCYSTEINE 1-ASSOCIATED PROTEIN 1-RELATED"/>
    <property type="match status" value="1"/>
</dbReference>
<protein>
    <recommendedName>
        <fullName evidence="5">RRM domain-containing protein</fullName>
    </recommendedName>
</protein>
<feature type="region of interest" description="Disordered" evidence="4">
    <location>
        <begin position="274"/>
        <end position="295"/>
    </location>
</feature>
<evidence type="ECO:0000256" key="4">
    <source>
        <dbReference type="SAM" id="MobiDB-lite"/>
    </source>
</evidence>
<reference evidence="6 7" key="1">
    <citation type="journal article" date="2013" name="PLoS Genet.">
        <title>Distinctive expansion of potential virulence genes in the genome of the oomycete fish pathogen Saprolegnia parasitica.</title>
        <authorList>
            <person name="Jiang R.H."/>
            <person name="de Bruijn I."/>
            <person name="Haas B.J."/>
            <person name="Belmonte R."/>
            <person name="Lobach L."/>
            <person name="Christie J."/>
            <person name="van den Ackerveken G."/>
            <person name="Bottin A."/>
            <person name="Bulone V."/>
            <person name="Diaz-Moreno S.M."/>
            <person name="Dumas B."/>
            <person name="Fan L."/>
            <person name="Gaulin E."/>
            <person name="Govers F."/>
            <person name="Grenville-Briggs L.J."/>
            <person name="Horner N.R."/>
            <person name="Levin J.Z."/>
            <person name="Mammella M."/>
            <person name="Meijer H.J."/>
            <person name="Morris P."/>
            <person name="Nusbaum C."/>
            <person name="Oome S."/>
            <person name="Phillips A.J."/>
            <person name="van Rooyen D."/>
            <person name="Rzeszutek E."/>
            <person name="Saraiva M."/>
            <person name="Secombes C.J."/>
            <person name="Seidl M.F."/>
            <person name="Snel B."/>
            <person name="Stassen J.H."/>
            <person name="Sykes S."/>
            <person name="Tripathy S."/>
            <person name="van den Berg H."/>
            <person name="Vega-Arreguin J.C."/>
            <person name="Wawra S."/>
            <person name="Young S.K."/>
            <person name="Zeng Q."/>
            <person name="Dieguez-Uribeondo J."/>
            <person name="Russ C."/>
            <person name="Tyler B.M."/>
            <person name="van West P."/>
        </authorList>
    </citation>
    <scope>NUCLEOTIDE SEQUENCE [LARGE SCALE GENOMIC DNA]</scope>
    <source>
        <strain evidence="6 7">CBS 223.65</strain>
    </source>
</reference>
<keyword evidence="2 3" id="KW-0694">RNA-binding</keyword>
<dbReference type="SUPFAM" id="SSF54928">
    <property type="entry name" value="RNA-binding domain, RBD"/>
    <property type="match status" value="3"/>
</dbReference>
<keyword evidence="7" id="KW-1185">Reference proteome</keyword>
<dbReference type="InterPro" id="IPR012677">
    <property type="entry name" value="Nucleotide-bd_a/b_plait_sf"/>
</dbReference>
<dbReference type="GO" id="GO:0003729">
    <property type="term" value="F:mRNA binding"/>
    <property type="evidence" value="ECO:0007669"/>
    <property type="project" value="InterPro"/>
</dbReference>
<dbReference type="STRING" id="695850.A0A067BV60"/>
<feature type="domain" description="RRM" evidence="5">
    <location>
        <begin position="97"/>
        <end position="176"/>
    </location>
</feature>
<feature type="region of interest" description="Disordered" evidence="4">
    <location>
        <begin position="172"/>
        <end position="202"/>
    </location>
</feature>
<feature type="compositionally biased region" description="Low complexity" evidence="4">
    <location>
        <begin position="280"/>
        <end position="293"/>
    </location>
</feature>
<dbReference type="InterPro" id="IPR050825">
    <property type="entry name" value="RBM42_RBP45_47-like"/>
</dbReference>
<feature type="domain" description="RRM" evidence="5">
    <location>
        <begin position="201"/>
        <end position="273"/>
    </location>
</feature>
<evidence type="ECO:0000313" key="7">
    <source>
        <dbReference type="Proteomes" id="UP000030745"/>
    </source>
</evidence>
<evidence type="ECO:0000259" key="5">
    <source>
        <dbReference type="PROSITE" id="PS50102"/>
    </source>
</evidence>
<evidence type="ECO:0000313" key="6">
    <source>
        <dbReference type="EMBL" id="KDO20690.1"/>
    </source>
</evidence>
<dbReference type="OrthoDB" id="446113at2759"/>
<dbReference type="InterPro" id="IPR000504">
    <property type="entry name" value="RRM_dom"/>
</dbReference>
<evidence type="ECO:0000256" key="1">
    <source>
        <dbReference type="ARBA" id="ARBA00022737"/>
    </source>
</evidence>
<name>A0A067BV60_SAPPC</name>
<gene>
    <name evidence="6" type="ORF">SPRG_13902</name>
</gene>
<dbReference type="Pfam" id="PF00076">
    <property type="entry name" value="RRM_1"/>
    <property type="match status" value="3"/>
</dbReference>